<dbReference type="Pfam" id="PF24240">
    <property type="entry name" value="DUF7448"/>
    <property type="match status" value="1"/>
</dbReference>
<reference evidence="2" key="1">
    <citation type="journal article" date="2021" name="Proc. Natl. Acad. Sci. U.S.A.">
        <title>A Catalog of Tens of Thousands of Viruses from Human Metagenomes Reveals Hidden Associations with Chronic Diseases.</title>
        <authorList>
            <person name="Tisza M.J."/>
            <person name="Buck C.B."/>
        </authorList>
    </citation>
    <scope>NUCLEOTIDE SEQUENCE</scope>
    <source>
        <strain evidence="2">CtHip2</strain>
    </source>
</reference>
<protein>
    <submittedName>
        <fullName evidence="2">NifU-like domain</fullName>
    </submittedName>
</protein>
<dbReference type="InterPro" id="IPR055871">
    <property type="entry name" value="DUF7448"/>
</dbReference>
<evidence type="ECO:0000259" key="1">
    <source>
        <dbReference type="Pfam" id="PF24240"/>
    </source>
</evidence>
<proteinExistence type="predicted"/>
<sequence length="132" mass="14999">MSYIGENYDSWELANLMQKELVGHRIVAMTEEVIKLDNGVTLNIQLNEGCGGCSSGWSELDVVNFDKKYSEAAVMNVVYESYYTDKEKNKNYSQDEFKIFIYLVNKEVIEIDGDEGVGNGYYGSGFWVSVTR</sequence>
<accession>A0A8S5RWR9</accession>
<evidence type="ECO:0000313" key="2">
    <source>
        <dbReference type="EMBL" id="DAF42874.1"/>
    </source>
</evidence>
<feature type="domain" description="DUF7448" evidence="1">
    <location>
        <begin position="19"/>
        <end position="127"/>
    </location>
</feature>
<dbReference type="EMBL" id="BK032497">
    <property type="protein sequence ID" value="DAF42874.1"/>
    <property type="molecule type" value="Genomic_DNA"/>
</dbReference>
<name>A0A8S5RWR9_9CAUD</name>
<organism evidence="2">
    <name type="scientific">Siphoviridae sp. ctHip2</name>
    <dbReference type="NCBI Taxonomy" id="2827830"/>
    <lineage>
        <taxon>Viruses</taxon>
        <taxon>Duplodnaviria</taxon>
        <taxon>Heunggongvirae</taxon>
        <taxon>Uroviricota</taxon>
        <taxon>Caudoviricetes</taxon>
    </lineage>
</organism>